<keyword evidence="2" id="KW-1185">Reference proteome</keyword>
<gene>
    <name evidence="1" type="ORF">CesoFtcFv8_023669</name>
</gene>
<organism evidence="1 2">
    <name type="scientific">Champsocephalus esox</name>
    <name type="common">pike icefish</name>
    <dbReference type="NCBI Taxonomy" id="159716"/>
    <lineage>
        <taxon>Eukaryota</taxon>
        <taxon>Metazoa</taxon>
        <taxon>Chordata</taxon>
        <taxon>Craniata</taxon>
        <taxon>Vertebrata</taxon>
        <taxon>Euteleostomi</taxon>
        <taxon>Actinopterygii</taxon>
        <taxon>Neopterygii</taxon>
        <taxon>Teleostei</taxon>
        <taxon>Neoteleostei</taxon>
        <taxon>Acanthomorphata</taxon>
        <taxon>Eupercaria</taxon>
        <taxon>Perciformes</taxon>
        <taxon>Notothenioidei</taxon>
        <taxon>Channichthyidae</taxon>
        <taxon>Champsocephalus</taxon>
    </lineage>
</organism>
<reference evidence="1 2" key="1">
    <citation type="journal article" date="2023" name="Mol. Biol. Evol.">
        <title>Genomics of Secondarily Temperate Adaptation in the Only Non-Antarctic Icefish.</title>
        <authorList>
            <person name="Rivera-Colon A.G."/>
            <person name="Rayamajhi N."/>
            <person name="Minhas B.F."/>
            <person name="Madrigal G."/>
            <person name="Bilyk K.T."/>
            <person name="Yoon V."/>
            <person name="Hune M."/>
            <person name="Gregory S."/>
            <person name="Cheng C.H.C."/>
            <person name="Catchen J.M."/>
        </authorList>
    </citation>
    <scope>NUCLEOTIDE SEQUENCE [LARGE SCALE GENOMIC DNA]</scope>
    <source>
        <strain evidence="1">JC2023a</strain>
    </source>
</reference>
<comment type="caution">
    <text evidence="1">The sequence shown here is derived from an EMBL/GenBank/DDBJ whole genome shotgun (WGS) entry which is preliminary data.</text>
</comment>
<dbReference type="AlphaFoldDB" id="A0AAN8B4G7"/>
<evidence type="ECO:0000313" key="2">
    <source>
        <dbReference type="Proteomes" id="UP001335648"/>
    </source>
</evidence>
<proteinExistence type="predicted"/>
<name>A0AAN8B4G7_9TELE</name>
<accession>A0AAN8B4G7</accession>
<dbReference type="EMBL" id="JAULUE010002065">
    <property type="protein sequence ID" value="KAK5878245.1"/>
    <property type="molecule type" value="Genomic_DNA"/>
</dbReference>
<evidence type="ECO:0000313" key="1">
    <source>
        <dbReference type="EMBL" id="KAK5878245.1"/>
    </source>
</evidence>
<sequence>MCPPPSLTQNAAARLVFNLPECPTPLRSLHWLPVTARIHFKTLVPAYHAANGSGPSYIQDTVKPCTPARALRSASANRLAAPSLRAGPKFPSAGTRGFAVLAPRWWNELPLTSGQQKAHTPSRLKLISLDSTSRIELLTKHLYTNKALIY</sequence>
<protein>
    <submittedName>
        <fullName evidence="1">Uncharacterized protein</fullName>
    </submittedName>
</protein>
<dbReference type="Proteomes" id="UP001335648">
    <property type="component" value="Unassembled WGS sequence"/>
</dbReference>